<dbReference type="Proteomes" id="UP000886188">
    <property type="component" value="Unassembled WGS sequence"/>
</dbReference>
<dbReference type="EMBL" id="DRGM01000063">
    <property type="protein sequence ID" value="HEA15985.1"/>
    <property type="molecule type" value="Genomic_DNA"/>
</dbReference>
<organism evidence="2">
    <name type="scientific">Pseudoalteromonas prydzensis</name>
    <dbReference type="NCBI Taxonomy" id="182141"/>
    <lineage>
        <taxon>Bacteria</taxon>
        <taxon>Pseudomonadati</taxon>
        <taxon>Pseudomonadota</taxon>
        <taxon>Gammaproteobacteria</taxon>
        <taxon>Alteromonadales</taxon>
        <taxon>Pseudoalteromonadaceae</taxon>
        <taxon>Pseudoalteromonas</taxon>
    </lineage>
</organism>
<dbReference type="PANTHER" id="PTHR30619:SF1">
    <property type="entry name" value="RECOMBINATION PROTEIN 2"/>
    <property type="match status" value="1"/>
</dbReference>
<protein>
    <submittedName>
        <fullName evidence="2">MBL fold metallo-hydrolase</fullName>
    </submittedName>
</protein>
<reference evidence="2" key="1">
    <citation type="journal article" date="2020" name="mSystems">
        <title>Genome- and Community-Level Interaction Insights into Carbon Utilization and Element Cycling Functions of Hydrothermarchaeota in Hydrothermal Sediment.</title>
        <authorList>
            <person name="Zhou Z."/>
            <person name="Liu Y."/>
            <person name="Xu W."/>
            <person name="Pan J."/>
            <person name="Luo Z.H."/>
            <person name="Li M."/>
        </authorList>
    </citation>
    <scope>NUCLEOTIDE SEQUENCE [LARGE SCALE GENOMIC DNA]</scope>
    <source>
        <strain evidence="2">HyVt-346</strain>
    </source>
</reference>
<proteinExistence type="predicted"/>
<dbReference type="InterPro" id="IPR036866">
    <property type="entry name" value="RibonucZ/Hydroxyglut_hydro"/>
</dbReference>
<comment type="caution">
    <text evidence="2">The sequence shown here is derived from an EMBL/GenBank/DDBJ whole genome shotgun (WGS) entry which is preliminary data.</text>
</comment>
<feature type="domain" description="Metallo-beta-lactamase" evidence="1">
    <location>
        <begin position="28"/>
        <end position="79"/>
    </location>
</feature>
<accession>A0A7V1CXK1</accession>
<dbReference type="AlphaFoldDB" id="A0A7V1CXK1"/>
<dbReference type="InterPro" id="IPR001279">
    <property type="entry name" value="Metallo-B-lactamas"/>
</dbReference>
<dbReference type="InterPro" id="IPR052159">
    <property type="entry name" value="Competence_DNA_uptake"/>
</dbReference>
<sequence>MCFTTKILQAEHGDCVLIQGKFDGAILRNILVDGGTTNTYRRSNRPGPLKNELAKIKSQGHKIDLLILTHVDDDHIAGILAGFKQNELLNELTQEVWFNSGKLIFEHFGKKIDNSNFVEASQIRDDVSGLTSINQGVTFESILENKAIWHQELILAGQQIERFGATFSILSPTKDKLEKLLVKWKKETSSNLTSAGNTDYSKGFAELLENDEFKEDKSIHNGSSIAFIFEYQGQKIMLLGDAHDHVVVDSLKQLFAKGFTNQFDFVKLSHHGSQYNTSSEFLNLINCDNFVVSTNSSKHGLPNKLTLARIYQAKPNVTIYFNYPELVIPKIFNNPQEKIDLEAQGFKLSNQGTIF</sequence>
<name>A0A7V1CXK1_9GAMM</name>
<evidence type="ECO:0000313" key="2">
    <source>
        <dbReference type="EMBL" id="HEA15985.1"/>
    </source>
</evidence>
<dbReference type="Gene3D" id="3.60.15.10">
    <property type="entry name" value="Ribonuclease Z/Hydroxyacylglutathione hydrolase-like"/>
    <property type="match status" value="1"/>
</dbReference>
<evidence type="ECO:0000259" key="1">
    <source>
        <dbReference type="Pfam" id="PF00753"/>
    </source>
</evidence>
<dbReference type="Pfam" id="PF00753">
    <property type="entry name" value="Lactamase_B"/>
    <property type="match status" value="1"/>
</dbReference>
<gene>
    <name evidence="2" type="ORF">ENH88_05970</name>
</gene>
<dbReference type="PANTHER" id="PTHR30619">
    <property type="entry name" value="DNA INTERNALIZATION/COMPETENCE PROTEIN COMEC/REC2"/>
    <property type="match status" value="1"/>
</dbReference>
<dbReference type="RefSeq" id="WP_304180618.1">
    <property type="nucleotide sequence ID" value="NZ_DRGM01000063.1"/>
</dbReference>
<dbReference type="SUPFAM" id="SSF56281">
    <property type="entry name" value="Metallo-hydrolase/oxidoreductase"/>
    <property type="match status" value="1"/>
</dbReference>